<dbReference type="SFLD" id="SFLDG01128">
    <property type="entry name" value="C1.4:_5'-Nucleotidase_Like"/>
    <property type="match status" value="1"/>
</dbReference>
<dbReference type="KEGG" id="oti:135377241"/>
<feature type="transmembrane region" description="Helical" evidence="10">
    <location>
        <begin position="6"/>
        <end position="28"/>
    </location>
</feature>
<evidence type="ECO:0000256" key="4">
    <source>
        <dbReference type="ARBA" id="ARBA00022723"/>
    </source>
</evidence>
<protein>
    <recommendedName>
        <fullName evidence="3 9">5'-nucleotidase</fullName>
        <ecNumber evidence="3 9">3.1.3.5</ecNumber>
    </recommendedName>
</protein>
<dbReference type="GeneID" id="135377241"/>
<dbReference type="InterPro" id="IPR023214">
    <property type="entry name" value="HAD_sf"/>
</dbReference>
<proteinExistence type="inferred from homology"/>
<keyword evidence="7" id="KW-0460">Magnesium</keyword>
<evidence type="ECO:0000256" key="6">
    <source>
        <dbReference type="ARBA" id="ARBA00022801"/>
    </source>
</evidence>
<dbReference type="FunFam" id="1.10.150.340:FF:000001">
    <property type="entry name" value="Cytosolic 5-nucleotidase 3-like"/>
    <property type="match status" value="1"/>
</dbReference>
<comment type="similarity">
    <text evidence="2 9">Belongs to the pyrimidine 5'-nucleotidase family.</text>
</comment>
<evidence type="ECO:0000256" key="7">
    <source>
        <dbReference type="ARBA" id="ARBA00022842"/>
    </source>
</evidence>
<dbReference type="GO" id="GO:0000166">
    <property type="term" value="F:nucleotide binding"/>
    <property type="evidence" value="ECO:0007669"/>
    <property type="project" value="UniProtKB-KW"/>
</dbReference>
<dbReference type="FunFam" id="3.40.50.1000:FF:000032">
    <property type="entry name" value="Cytosolic 5-nucleotidase 3-like"/>
    <property type="match status" value="1"/>
</dbReference>
<dbReference type="SFLD" id="SFLDS00003">
    <property type="entry name" value="Haloacid_Dehalogenase"/>
    <property type="match status" value="1"/>
</dbReference>
<keyword evidence="10" id="KW-1133">Transmembrane helix</keyword>
<dbReference type="InterPro" id="IPR006434">
    <property type="entry name" value="Pyrimidine_nucleotidase_eu"/>
</dbReference>
<dbReference type="GO" id="GO:0005737">
    <property type="term" value="C:cytoplasm"/>
    <property type="evidence" value="ECO:0007669"/>
    <property type="project" value="UniProtKB-SubCell"/>
</dbReference>
<comment type="subcellular location">
    <subcellularLocation>
        <location evidence="9">Cytoplasm</location>
    </subcellularLocation>
</comment>
<dbReference type="GO" id="GO:0009117">
    <property type="term" value="P:nucleotide metabolic process"/>
    <property type="evidence" value="ECO:0007669"/>
    <property type="project" value="UniProtKB-KW"/>
</dbReference>
<dbReference type="SUPFAM" id="SSF56784">
    <property type="entry name" value="HAD-like"/>
    <property type="match status" value="1"/>
</dbReference>
<evidence type="ECO:0000256" key="5">
    <source>
        <dbReference type="ARBA" id="ARBA00022741"/>
    </source>
</evidence>
<sequence length="324" mass="36935">MFSKTVIIWSSVGIGAVVVVSLATTALMRKRKRAKIKRVIDTVQELGKASVRMKDPDHVEELVCRLIKGGAKKLQVITDFDNTITRSHLNGKRCCSTHCVVEDASIVPKEFRLEAKKIQETFYPIEIDPHMSMEDKIPYMVEWYNKSHNILVKSRINKADIPKMIEESTLMLRDGCEAFFEMLHDHEVPTLVFSAGLGDVLEGALLRSQCMYPNLKFLSNYMEFDDQGNVVGFKGEVIHMFNKNRSHLRNQQHFDRSSVLLLGDSLGDLDMLAGEENHEAALRIGFLNAKIEERLPQYMNSFDIVLVDDQTMDVVNGILRKILY</sequence>
<keyword evidence="10" id="KW-0472">Membrane</keyword>
<evidence type="ECO:0000256" key="1">
    <source>
        <dbReference type="ARBA" id="ARBA00000815"/>
    </source>
</evidence>
<keyword evidence="8 9" id="KW-0546">Nucleotide metabolism</keyword>
<evidence type="ECO:0000256" key="2">
    <source>
        <dbReference type="ARBA" id="ARBA00008389"/>
    </source>
</evidence>
<evidence type="ECO:0000313" key="11">
    <source>
        <dbReference type="EMBL" id="MBY09557.1"/>
    </source>
</evidence>
<name>A0A2R5LJQ6_9ACAR</name>
<dbReference type="Gene3D" id="1.10.150.340">
    <property type="entry name" value="Pyrimidine 5'-nucleotidase (UMPH-1), N-terminal domain"/>
    <property type="match status" value="1"/>
</dbReference>
<dbReference type="RefSeq" id="XP_064465611.1">
    <property type="nucleotide sequence ID" value="XM_064609541.1"/>
</dbReference>
<dbReference type="GO" id="GO:0008253">
    <property type="term" value="F:5'-nucleotidase activity"/>
    <property type="evidence" value="ECO:0007669"/>
    <property type="project" value="UniProtKB-EC"/>
</dbReference>
<accession>A0A2R5LJQ6</accession>
<dbReference type="EC" id="3.1.3.5" evidence="3 9"/>
<dbReference type="PANTHER" id="PTHR13045:SF0">
    <property type="entry name" value="7-METHYLGUANOSINE PHOSPHATE-SPECIFIC 5'-NUCLEOTIDASE"/>
    <property type="match status" value="1"/>
</dbReference>
<organism evidence="11">
    <name type="scientific">Ornithodoros turicata</name>
    <dbReference type="NCBI Taxonomy" id="34597"/>
    <lineage>
        <taxon>Eukaryota</taxon>
        <taxon>Metazoa</taxon>
        <taxon>Ecdysozoa</taxon>
        <taxon>Arthropoda</taxon>
        <taxon>Chelicerata</taxon>
        <taxon>Arachnida</taxon>
        <taxon>Acari</taxon>
        <taxon>Parasitiformes</taxon>
        <taxon>Ixodida</taxon>
        <taxon>Ixodoidea</taxon>
        <taxon>Argasidae</taxon>
        <taxon>Ornithodorinae</taxon>
        <taxon>Ornithodoros</taxon>
    </lineage>
</organism>
<dbReference type="Pfam" id="PF05822">
    <property type="entry name" value="UMPH-1"/>
    <property type="match status" value="1"/>
</dbReference>
<dbReference type="AlphaFoldDB" id="A0A2R5LJQ6"/>
<dbReference type="GO" id="GO:0000287">
    <property type="term" value="F:magnesium ion binding"/>
    <property type="evidence" value="ECO:0007669"/>
    <property type="project" value="InterPro"/>
</dbReference>
<reference evidence="11" key="1">
    <citation type="submission" date="2018-03" db="EMBL/GenBank/DDBJ databases">
        <title>The relapsing fever spirochete Borrelia turicatae persists in the highly oxidative environment of its soft-bodied tick vector.</title>
        <authorList>
            <person name="Bourret T.J."/>
            <person name="Boyle W.K."/>
            <person name="Valenzuela J.G."/>
            <person name="Oliveira F."/>
            <person name="Lopez J.E."/>
        </authorList>
    </citation>
    <scope>NUCLEOTIDE SEQUENCE</scope>
    <source>
        <strain evidence="11">Kansas strain/isolate</strain>
        <tissue evidence="11">Salivary glands</tissue>
    </source>
</reference>
<evidence type="ECO:0000256" key="10">
    <source>
        <dbReference type="SAM" id="Phobius"/>
    </source>
</evidence>
<comment type="catalytic activity">
    <reaction evidence="1 9">
        <text>a ribonucleoside 5'-phosphate + H2O = a ribonucleoside + phosphate</text>
        <dbReference type="Rhea" id="RHEA:12484"/>
        <dbReference type="ChEBI" id="CHEBI:15377"/>
        <dbReference type="ChEBI" id="CHEBI:18254"/>
        <dbReference type="ChEBI" id="CHEBI:43474"/>
        <dbReference type="ChEBI" id="CHEBI:58043"/>
        <dbReference type="EC" id="3.1.3.5"/>
    </reaction>
</comment>
<dbReference type="CTD" id="37875"/>
<keyword evidence="9" id="KW-0963">Cytoplasm</keyword>
<dbReference type="InterPro" id="IPR036412">
    <property type="entry name" value="HAD-like_sf"/>
</dbReference>
<dbReference type="PANTHER" id="PTHR13045">
    <property type="entry name" value="5'-NUCLEOTIDASE"/>
    <property type="match status" value="1"/>
</dbReference>
<evidence type="ECO:0000256" key="8">
    <source>
        <dbReference type="ARBA" id="ARBA00023080"/>
    </source>
</evidence>
<keyword evidence="10" id="KW-0812">Transmembrane</keyword>
<dbReference type="Gene3D" id="3.40.50.1000">
    <property type="entry name" value="HAD superfamily/HAD-like"/>
    <property type="match status" value="1"/>
</dbReference>
<dbReference type="EMBL" id="GGLE01005431">
    <property type="protein sequence ID" value="MBY09557.1"/>
    <property type="molecule type" value="Transcribed_RNA"/>
</dbReference>
<dbReference type="NCBIfam" id="TIGR01544">
    <property type="entry name" value="HAD-SF-IE"/>
    <property type="match status" value="1"/>
</dbReference>
<keyword evidence="6 9" id="KW-0378">Hydrolase</keyword>
<keyword evidence="4" id="KW-0479">Metal-binding</keyword>
<keyword evidence="5 9" id="KW-0547">Nucleotide-binding</keyword>
<evidence type="ECO:0000256" key="3">
    <source>
        <dbReference type="ARBA" id="ARBA00012643"/>
    </source>
</evidence>
<evidence type="ECO:0000256" key="9">
    <source>
        <dbReference type="RuleBase" id="RU361276"/>
    </source>
</evidence>